<accession>A0A2V2N8P1</accession>
<dbReference type="PANTHER" id="PTHR32089:SF112">
    <property type="entry name" value="LYSOZYME-LIKE PROTEIN-RELATED"/>
    <property type="match status" value="1"/>
</dbReference>
<feature type="domain" description="HAMP" evidence="7">
    <location>
        <begin position="400"/>
        <end position="438"/>
    </location>
</feature>
<sequence>MRQLHFKSIRHEILFFGAIALVIVSCAIIGYASMSQYTISVQGSFTQVKSLSSDQAIILKDEINRAFEVDRTLAGSIKGSFETGKKPSREDIQAMIYGLMNQYVQYNGIYIVLEPNVWDGQDSNYKGKEGTDETGQFMAYYSRDTAGKPKLDKVYSFHEGEEGSEFYQIPKKSLKEYVTEPYPWEIQGRKILLSSVVVPILVDGKFVGITGVDVPLENIQGLADSVHAYENTAKIYFISNDGIVTGATGYPDTVGKALGNASLPFSGQAQSILSDIQKGRNDVSEKQGAITAYTPVQIGNSEKPWSVILTVPVDIATAEARMNTLILLLIGGFFTVIGLLLLFFAAKGIARPIEQITSHANIIAEGELGDEIIIERSDEIGRLADAFRRMLSSLQGKALAADGIAAGDLSVDIPVSSDHDLLGKSMIQMRDTIKKMVDIVTNLAHQATEGNLQVRGDHMQFQGEYQKIVSGINETLDAVIKPVNGTMALAKIYASGDYTARFDPAIPVSGSFITLRDAMNQIGEQSSGAVSGVKEQIESVVGSIEETNASLEEVSASSARLASSSGEVSALADSSLEGVSQVLHAMDDLSVNITNVAEMTDTVASITRTTDDLSTQGSTLAHQAEEKMRNITSSIEESNRTMSEMSGQMEQIGQIVRLISDIADQTNLLALNAAIEAARAGDAGRGFSVVADEVKSLAIESQQSAEKITAMITTLQRQSSDASNAMLRSSTEVVSGNKAVNETLDVFSQIITHVGQISEHVSTVAAAAEEQAAVVQEITANINEVEDQVKKTAEEAVSSAAATEETSAALDQIARSVSIVAQATDRINLEMGRFKV</sequence>
<comment type="caution">
    <text evidence="8">The sequence shown here is derived from an EMBL/GenBank/DDBJ whole genome shotgun (WGS) entry which is preliminary data.</text>
</comment>
<evidence type="ECO:0000259" key="6">
    <source>
        <dbReference type="PROSITE" id="PS50111"/>
    </source>
</evidence>
<protein>
    <recommendedName>
        <fullName evidence="10">Methyl-accepting chemotaxis protein</fullName>
    </recommendedName>
</protein>
<keyword evidence="1 3" id="KW-0807">Transducer</keyword>
<dbReference type="Pfam" id="PF22673">
    <property type="entry name" value="MCP-like_PDC_1"/>
    <property type="match status" value="1"/>
</dbReference>
<evidence type="ECO:0000313" key="8">
    <source>
        <dbReference type="EMBL" id="PWR71663.1"/>
    </source>
</evidence>
<dbReference type="RefSeq" id="WP_109969282.1">
    <property type="nucleotide sequence ID" value="NZ_CP176093.1"/>
</dbReference>
<evidence type="ECO:0000256" key="1">
    <source>
        <dbReference type="ARBA" id="ARBA00023224"/>
    </source>
</evidence>
<gene>
    <name evidence="8" type="ORF">DK846_12515</name>
</gene>
<dbReference type="Gene3D" id="6.10.340.10">
    <property type="match status" value="1"/>
</dbReference>
<dbReference type="Gene3D" id="1.10.287.950">
    <property type="entry name" value="Methyl-accepting chemotaxis protein"/>
    <property type="match status" value="1"/>
</dbReference>
<dbReference type="CDD" id="cd06225">
    <property type="entry name" value="HAMP"/>
    <property type="match status" value="1"/>
</dbReference>
<dbReference type="Pfam" id="PF00015">
    <property type="entry name" value="MCPsignal"/>
    <property type="match status" value="1"/>
</dbReference>
<dbReference type="Gene3D" id="3.30.450.20">
    <property type="entry name" value="PAS domain"/>
    <property type="match status" value="2"/>
</dbReference>
<dbReference type="PROSITE" id="PS50111">
    <property type="entry name" value="CHEMOTAXIS_TRANSDUC_2"/>
    <property type="match status" value="1"/>
</dbReference>
<organism evidence="8 9">
    <name type="scientific">Methanospirillum lacunae</name>
    <dbReference type="NCBI Taxonomy" id="668570"/>
    <lineage>
        <taxon>Archaea</taxon>
        <taxon>Methanobacteriati</taxon>
        <taxon>Methanobacteriota</taxon>
        <taxon>Stenosarchaea group</taxon>
        <taxon>Methanomicrobia</taxon>
        <taxon>Methanomicrobiales</taxon>
        <taxon>Methanospirillaceae</taxon>
        <taxon>Methanospirillum</taxon>
    </lineage>
</organism>
<reference evidence="8 9" key="1">
    <citation type="submission" date="2018-05" db="EMBL/GenBank/DDBJ databases">
        <title>Draft genome of Methanospirillum lacunae Ki8-1.</title>
        <authorList>
            <person name="Dueholm M.S."/>
            <person name="Nielsen P.H."/>
            <person name="Bakmann L.F."/>
            <person name="Otzen D.E."/>
        </authorList>
    </citation>
    <scope>NUCLEOTIDE SEQUENCE [LARGE SCALE GENOMIC DNA]</scope>
    <source>
        <strain evidence="8 9">Ki8-1</strain>
    </source>
</reference>
<dbReference type="CDD" id="cd11386">
    <property type="entry name" value="MCP_signal"/>
    <property type="match status" value="1"/>
</dbReference>
<feature type="transmembrane region" description="Helical" evidence="5">
    <location>
        <begin position="12"/>
        <end position="34"/>
    </location>
</feature>
<dbReference type="AlphaFoldDB" id="A0A2V2N8P1"/>
<feature type="domain" description="Methyl-accepting transducer" evidence="6">
    <location>
        <begin position="550"/>
        <end position="786"/>
    </location>
</feature>
<keyword evidence="9" id="KW-1185">Reference proteome</keyword>
<evidence type="ECO:0000313" key="9">
    <source>
        <dbReference type="Proteomes" id="UP000245657"/>
    </source>
</evidence>
<evidence type="ECO:0000256" key="4">
    <source>
        <dbReference type="SAM" id="Coils"/>
    </source>
</evidence>
<evidence type="ECO:0000256" key="3">
    <source>
        <dbReference type="PROSITE-ProRule" id="PRU00284"/>
    </source>
</evidence>
<comment type="similarity">
    <text evidence="2">Belongs to the methyl-accepting chemotaxis (MCP) protein family.</text>
</comment>
<dbReference type="EMBL" id="QGMY01000008">
    <property type="protein sequence ID" value="PWR71663.1"/>
    <property type="molecule type" value="Genomic_DNA"/>
</dbReference>
<evidence type="ECO:0000256" key="5">
    <source>
        <dbReference type="SAM" id="Phobius"/>
    </source>
</evidence>
<dbReference type="CDD" id="cd12913">
    <property type="entry name" value="PDC1_MCP_like"/>
    <property type="match status" value="1"/>
</dbReference>
<dbReference type="PANTHER" id="PTHR32089">
    <property type="entry name" value="METHYL-ACCEPTING CHEMOTAXIS PROTEIN MCPB"/>
    <property type="match status" value="1"/>
</dbReference>
<dbReference type="OrthoDB" id="8523at2157"/>
<dbReference type="GO" id="GO:0007165">
    <property type="term" value="P:signal transduction"/>
    <property type="evidence" value="ECO:0007669"/>
    <property type="project" value="UniProtKB-KW"/>
</dbReference>
<keyword evidence="5" id="KW-0472">Membrane</keyword>
<dbReference type="PROSITE" id="PS51257">
    <property type="entry name" value="PROKAR_LIPOPROTEIN"/>
    <property type="match status" value="1"/>
</dbReference>
<dbReference type="Pfam" id="PF00672">
    <property type="entry name" value="HAMP"/>
    <property type="match status" value="1"/>
</dbReference>
<dbReference type="SMART" id="SM00304">
    <property type="entry name" value="HAMP"/>
    <property type="match status" value="1"/>
</dbReference>
<dbReference type="SUPFAM" id="SSF58104">
    <property type="entry name" value="Methyl-accepting chemotaxis protein (MCP) signaling domain"/>
    <property type="match status" value="1"/>
</dbReference>
<keyword evidence="5" id="KW-1133">Transmembrane helix</keyword>
<dbReference type="InterPro" id="IPR003660">
    <property type="entry name" value="HAMP_dom"/>
</dbReference>
<feature type="domain" description="HAMP" evidence="7">
    <location>
        <begin position="347"/>
        <end position="399"/>
    </location>
</feature>
<feature type="transmembrane region" description="Helical" evidence="5">
    <location>
        <begin position="325"/>
        <end position="346"/>
    </location>
</feature>
<name>A0A2V2N8P1_9EURY</name>
<keyword evidence="5" id="KW-0812">Transmembrane</keyword>
<dbReference type="Pfam" id="PF18947">
    <property type="entry name" value="HAMP_2"/>
    <property type="match status" value="1"/>
</dbReference>
<evidence type="ECO:0000259" key="7">
    <source>
        <dbReference type="PROSITE" id="PS50885"/>
    </source>
</evidence>
<dbReference type="Proteomes" id="UP000245657">
    <property type="component" value="Unassembled WGS sequence"/>
</dbReference>
<evidence type="ECO:0008006" key="10">
    <source>
        <dbReference type="Google" id="ProtNLM"/>
    </source>
</evidence>
<dbReference type="GeneID" id="97550169"/>
<proteinExistence type="inferred from homology"/>
<feature type="coiled-coil region" evidence="4">
    <location>
        <begin position="768"/>
        <end position="795"/>
    </location>
</feature>
<keyword evidence="4" id="KW-0175">Coiled coil</keyword>
<dbReference type="InterPro" id="IPR004089">
    <property type="entry name" value="MCPsignal_dom"/>
</dbReference>
<dbReference type="PROSITE" id="PS50885">
    <property type="entry name" value="HAMP"/>
    <property type="match status" value="2"/>
</dbReference>
<dbReference type="SMART" id="SM00283">
    <property type="entry name" value="MA"/>
    <property type="match status" value="1"/>
</dbReference>
<dbReference type="GO" id="GO:0016020">
    <property type="term" value="C:membrane"/>
    <property type="evidence" value="ECO:0007669"/>
    <property type="project" value="InterPro"/>
</dbReference>
<evidence type="ECO:0000256" key="2">
    <source>
        <dbReference type="ARBA" id="ARBA00029447"/>
    </source>
</evidence>
<dbReference type="Gene3D" id="1.20.120.1530">
    <property type="match status" value="1"/>
</dbReference>